<sequence length="195" mass="21056">MKLGSFTRILSTIAIALGSTATLVQPGYTQSSKFYCGMSAGVPATLVRTSRGNIPVIRWVDNAFPPPWTPQQRCEEISARFQRFYDNGTLNFLRAGKLSNQPVLCVASHQRGPCLPNGVLVTLKVGTNAPLTLQRLLDRQGSGGGRPINLSGGDSKELFSYYKDSAYLDVAKFISQVENPGTGQSCPAGKPAWEC</sequence>
<protein>
    <submittedName>
        <fullName evidence="1">Uncharacterized protein</fullName>
    </submittedName>
</protein>
<organism evidence="1 2">
    <name type="scientific">Nostoc minutum NIES-26</name>
    <dbReference type="NCBI Taxonomy" id="1844469"/>
    <lineage>
        <taxon>Bacteria</taxon>
        <taxon>Bacillati</taxon>
        <taxon>Cyanobacteriota</taxon>
        <taxon>Cyanophyceae</taxon>
        <taxon>Nostocales</taxon>
        <taxon>Nostocaceae</taxon>
        <taxon>Nostoc</taxon>
    </lineage>
</organism>
<keyword evidence="2" id="KW-1185">Reference proteome</keyword>
<name>A0A367R0L8_9NOSO</name>
<evidence type="ECO:0000313" key="1">
    <source>
        <dbReference type="EMBL" id="RCJ28982.1"/>
    </source>
</evidence>
<dbReference type="InterPro" id="IPR025478">
    <property type="entry name" value="COP23"/>
</dbReference>
<dbReference type="Pfam" id="PF14218">
    <property type="entry name" value="COP23"/>
    <property type="match status" value="1"/>
</dbReference>
<accession>A0A367R0L8</accession>
<gene>
    <name evidence="1" type="ORF">A6770_00875</name>
</gene>
<comment type="caution">
    <text evidence="1">The sequence shown here is derived from an EMBL/GenBank/DDBJ whole genome shotgun (WGS) entry which is preliminary data.</text>
</comment>
<evidence type="ECO:0000313" key="2">
    <source>
        <dbReference type="Proteomes" id="UP000252107"/>
    </source>
</evidence>
<reference evidence="1" key="1">
    <citation type="submission" date="2016-04" db="EMBL/GenBank/DDBJ databases">
        <authorList>
            <person name="Tabuchi Yagui T.R."/>
        </authorList>
    </citation>
    <scope>NUCLEOTIDE SEQUENCE [LARGE SCALE GENOMIC DNA]</scope>
    <source>
        <strain evidence="1">NIES-26</strain>
    </source>
</reference>
<dbReference type="EMBL" id="LXQD01000295">
    <property type="protein sequence ID" value="RCJ28982.1"/>
    <property type="molecule type" value="Genomic_DNA"/>
</dbReference>
<dbReference type="Proteomes" id="UP000252107">
    <property type="component" value="Unassembled WGS sequence"/>
</dbReference>
<dbReference type="AlphaFoldDB" id="A0A367R0L8"/>
<proteinExistence type="predicted"/>